<reference evidence="1 2" key="1">
    <citation type="journal article" date="2022" name="Nat. Ecol. Evol.">
        <title>A masculinizing supergene underlies an exaggerated male reproductive morph in a spider.</title>
        <authorList>
            <person name="Hendrickx F."/>
            <person name="De Corte Z."/>
            <person name="Sonet G."/>
            <person name="Van Belleghem S.M."/>
            <person name="Kostlbacher S."/>
            <person name="Vangestel C."/>
        </authorList>
    </citation>
    <scope>NUCLEOTIDE SEQUENCE [LARGE SCALE GENOMIC DNA]</scope>
    <source>
        <strain evidence="1">W744_W776</strain>
    </source>
</reference>
<accession>A0AAV6V0G6</accession>
<dbReference type="EMBL" id="JAFNEN010000211">
    <property type="protein sequence ID" value="KAG8189578.1"/>
    <property type="molecule type" value="Genomic_DNA"/>
</dbReference>
<gene>
    <name evidence="1" type="ORF">JTE90_023648</name>
</gene>
<dbReference type="Proteomes" id="UP000827092">
    <property type="component" value="Unassembled WGS sequence"/>
</dbReference>
<keyword evidence="2" id="KW-1185">Reference proteome</keyword>
<dbReference type="AlphaFoldDB" id="A0AAV6V0G6"/>
<organism evidence="1 2">
    <name type="scientific">Oedothorax gibbosus</name>
    <dbReference type="NCBI Taxonomy" id="931172"/>
    <lineage>
        <taxon>Eukaryota</taxon>
        <taxon>Metazoa</taxon>
        <taxon>Ecdysozoa</taxon>
        <taxon>Arthropoda</taxon>
        <taxon>Chelicerata</taxon>
        <taxon>Arachnida</taxon>
        <taxon>Araneae</taxon>
        <taxon>Araneomorphae</taxon>
        <taxon>Entelegynae</taxon>
        <taxon>Araneoidea</taxon>
        <taxon>Linyphiidae</taxon>
        <taxon>Erigoninae</taxon>
        <taxon>Oedothorax</taxon>
    </lineage>
</organism>
<evidence type="ECO:0000313" key="1">
    <source>
        <dbReference type="EMBL" id="KAG8189578.1"/>
    </source>
</evidence>
<evidence type="ECO:0000313" key="2">
    <source>
        <dbReference type="Proteomes" id="UP000827092"/>
    </source>
</evidence>
<comment type="caution">
    <text evidence="1">The sequence shown here is derived from an EMBL/GenBank/DDBJ whole genome shotgun (WGS) entry which is preliminary data.</text>
</comment>
<protein>
    <submittedName>
        <fullName evidence="1">Uncharacterized protein</fullName>
    </submittedName>
</protein>
<sequence>MKTLRRLLNSSVFMGYLMGPHTLKELDLLPCYQFWYFSTAGDSYLRSVVSEPNAPIVKQQSLDFMLSKSFAK</sequence>
<proteinExistence type="predicted"/>
<name>A0AAV6V0G6_9ARAC</name>